<evidence type="ECO:0000259" key="1">
    <source>
        <dbReference type="Pfam" id="PF07238"/>
    </source>
</evidence>
<gene>
    <name evidence="2" type="ORF">GP2143_09365</name>
</gene>
<dbReference type="AlphaFoldDB" id="A0YFI9"/>
<evidence type="ECO:0000313" key="3">
    <source>
        <dbReference type="Proteomes" id="UP000004931"/>
    </source>
</evidence>
<comment type="caution">
    <text evidence="2">The sequence shown here is derived from an EMBL/GenBank/DDBJ whole genome shotgun (WGS) entry which is preliminary data.</text>
</comment>
<sequence length="111" mass="12521">MNTLLRINLSGGDMAMCRIINLSSSGVSFSVDKNISERLASNRNLEDAKFTLPDGDMLSCNLEVKSYEYRKPPHRCTVIGARFDNLPRPSQKQLDKLIFTLQRLSRRTASS</sequence>
<evidence type="ECO:0000313" key="2">
    <source>
        <dbReference type="EMBL" id="EAW30403.1"/>
    </source>
</evidence>
<dbReference type="OrthoDB" id="6746848at2"/>
<reference evidence="2 3" key="1">
    <citation type="journal article" date="2010" name="J. Bacteriol.">
        <title>Genome sequence of the oligotrophic marine Gammaproteobacterium HTCC2143, isolated from the Oregon Coast.</title>
        <authorList>
            <person name="Oh H.M."/>
            <person name="Kang I."/>
            <person name="Ferriera S."/>
            <person name="Giovannoni S.J."/>
            <person name="Cho J.C."/>
        </authorList>
    </citation>
    <scope>NUCLEOTIDE SEQUENCE [LARGE SCALE GENOMIC DNA]</scope>
    <source>
        <strain evidence="2 3">HTCC2143</strain>
    </source>
</reference>
<organism evidence="2 3">
    <name type="scientific">marine gamma proteobacterium HTCC2143</name>
    <dbReference type="NCBI Taxonomy" id="247633"/>
    <lineage>
        <taxon>Bacteria</taxon>
        <taxon>Pseudomonadati</taxon>
        <taxon>Pseudomonadota</taxon>
        <taxon>Gammaproteobacteria</taxon>
        <taxon>Cellvibrionales</taxon>
        <taxon>Spongiibacteraceae</taxon>
        <taxon>BD1-7 clade</taxon>
    </lineage>
</organism>
<accession>A0YFI9</accession>
<feature type="domain" description="PilZ" evidence="1">
    <location>
        <begin position="9"/>
        <end position="99"/>
    </location>
</feature>
<keyword evidence="3" id="KW-1185">Reference proteome</keyword>
<dbReference type="InterPro" id="IPR009875">
    <property type="entry name" value="PilZ_domain"/>
</dbReference>
<dbReference type="Proteomes" id="UP000004931">
    <property type="component" value="Unassembled WGS sequence"/>
</dbReference>
<name>A0YFI9_9GAMM</name>
<protein>
    <recommendedName>
        <fullName evidence="1">PilZ domain-containing protein</fullName>
    </recommendedName>
</protein>
<dbReference type="Gene3D" id="2.40.10.220">
    <property type="entry name" value="predicted glycosyltransferase like domains"/>
    <property type="match status" value="1"/>
</dbReference>
<dbReference type="STRING" id="247633.GP2143_09365"/>
<proteinExistence type="predicted"/>
<dbReference type="GO" id="GO:0035438">
    <property type="term" value="F:cyclic-di-GMP binding"/>
    <property type="evidence" value="ECO:0007669"/>
    <property type="project" value="InterPro"/>
</dbReference>
<dbReference type="EMBL" id="AAVT01000008">
    <property type="protein sequence ID" value="EAW30403.1"/>
    <property type="molecule type" value="Genomic_DNA"/>
</dbReference>
<dbReference type="Pfam" id="PF07238">
    <property type="entry name" value="PilZ"/>
    <property type="match status" value="1"/>
</dbReference>